<dbReference type="GO" id="GO:0008270">
    <property type="term" value="F:zinc ion binding"/>
    <property type="evidence" value="ECO:0007669"/>
    <property type="project" value="InterPro"/>
</dbReference>
<dbReference type="SMART" id="SM00906">
    <property type="entry name" value="Fungal_trans"/>
    <property type="match status" value="1"/>
</dbReference>
<evidence type="ECO:0000256" key="1">
    <source>
        <dbReference type="ARBA" id="ARBA00023242"/>
    </source>
</evidence>
<dbReference type="PANTHER" id="PTHR46910">
    <property type="entry name" value="TRANSCRIPTION FACTOR PDR1"/>
    <property type="match status" value="1"/>
</dbReference>
<dbReference type="Proteomes" id="UP000321331">
    <property type="component" value="Unassembled WGS sequence"/>
</dbReference>
<dbReference type="InterPro" id="IPR050987">
    <property type="entry name" value="AtrR-like"/>
</dbReference>
<sequence>MALLKPPSHPSTSLMLNHVSSSEQKIDLKDHHLETITQLLHDLQTLSPSPGACSTTSMPPAPLRVDTANPAIMASSSTSIDGTSKPTTVETPFIVERLSVASHSAFPRSLPQQAVHNGRLQGLDLDINETLDSLHCILGAFRQQTSKTEMSYPLAEPSLRPSFRGREMPPIEKAVALLHSTKDFSEADFIIANSGLLQLFIEKSEEMPDKTESLNYAHTCRTNLETALVNLPLHLPATLDMISALLLGAFHTIEISKPSLCWTLSSKASELSQTLGYHRIPSIKEGVVAEEKRHAQLLFWFTYFIDKSLSLRLGRASTIQDWDVTTPMISEPGTCSLIDVSITMWINTARCQGKIYESLYSPDSITQPDHCIAQAQLPQDPPSAFIPDCLEAARATLQRHQDFVTTFKDITSTYFTTYIHCYTQLAQNLARTLLFAPFTPFIVLFCHVIESTQREEEDLNRLDGFVASIEAVAPTLSDSASRMRRPFGVLSKIAQRYTVYRSSTLSREQAPADEHASLNAYLTALGFPQMNQENCQQQSTEFSSVTNQDVNIRQALDGDFNNMPGVDGQGGMLLTAWMGHTTELGEWFEVNQHMINMLEGQASLDFSFL</sequence>
<name>A0A5C6SZZ0_FUSOC</name>
<evidence type="ECO:0000313" key="3">
    <source>
        <dbReference type="EMBL" id="TXC04132.1"/>
    </source>
</evidence>
<proteinExistence type="predicted"/>
<organism evidence="3 4">
    <name type="scientific">Fusarium oxysporum f. sp. cubense</name>
    <dbReference type="NCBI Taxonomy" id="61366"/>
    <lineage>
        <taxon>Eukaryota</taxon>
        <taxon>Fungi</taxon>
        <taxon>Dikarya</taxon>
        <taxon>Ascomycota</taxon>
        <taxon>Pezizomycotina</taxon>
        <taxon>Sordariomycetes</taxon>
        <taxon>Hypocreomycetidae</taxon>
        <taxon>Hypocreales</taxon>
        <taxon>Nectriaceae</taxon>
        <taxon>Fusarium</taxon>
        <taxon>Fusarium oxysporum species complex</taxon>
    </lineage>
</organism>
<dbReference type="PANTHER" id="PTHR46910:SF5">
    <property type="entry name" value="ZN(II)2CYS6 TRANSCRIPTION FACTOR (EUROFUNG)"/>
    <property type="match status" value="1"/>
</dbReference>
<dbReference type="GO" id="GO:0003700">
    <property type="term" value="F:DNA-binding transcription factor activity"/>
    <property type="evidence" value="ECO:0007669"/>
    <property type="project" value="InterPro"/>
</dbReference>
<evidence type="ECO:0000313" key="4">
    <source>
        <dbReference type="Proteomes" id="UP000321331"/>
    </source>
</evidence>
<reference evidence="3 4" key="1">
    <citation type="submission" date="2019-07" db="EMBL/GenBank/DDBJ databases">
        <title>The First High-Quality Draft Genome Sequence of the Causal Agent of the Current Panama Disease Epidemic.</title>
        <authorList>
            <person name="Warmington R.J."/>
            <person name="Kay W."/>
            <person name="Jeffries A."/>
            <person name="Bebber D."/>
            <person name="Moore K."/>
            <person name="Studholme D.J."/>
        </authorList>
    </citation>
    <scope>NUCLEOTIDE SEQUENCE [LARGE SCALE GENOMIC DNA]</scope>
    <source>
        <strain evidence="3 4">TR4</strain>
    </source>
</reference>
<dbReference type="AlphaFoldDB" id="A0A5C6SZZ0"/>
<dbReference type="InterPro" id="IPR007219">
    <property type="entry name" value="XnlR_reg_dom"/>
</dbReference>
<dbReference type="GO" id="GO:0003677">
    <property type="term" value="F:DNA binding"/>
    <property type="evidence" value="ECO:0007669"/>
    <property type="project" value="InterPro"/>
</dbReference>
<dbReference type="EMBL" id="VMNF01000007">
    <property type="protein sequence ID" value="TXC04132.1"/>
    <property type="molecule type" value="Genomic_DNA"/>
</dbReference>
<protein>
    <recommendedName>
        <fullName evidence="2">Xylanolytic transcriptional activator regulatory domain-containing protein</fullName>
    </recommendedName>
</protein>
<keyword evidence="1" id="KW-0539">Nucleus</keyword>
<gene>
    <name evidence="3" type="ORF">FocTR4_00000327</name>
</gene>
<evidence type="ECO:0000259" key="2">
    <source>
        <dbReference type="SMART" id="SM00906"/>
    </source>
</evidence>
<dbReference type="CDD" id="cd12148">
    <property type="entry name" value="fungal_TF_MHR"/>
    <property type="match status" value="1"/>
</dbReference>
<accession>A0A5C6SZZ0</accession>
<dbReference type="GO" id="GO:0006351">
    <property type="term" value="P:DNA-templated transcription"/>
    <property type="evidence" value="ECO:0007669"/>
    <property type="project" value="InterPro"/>
</dbReference>
<dbReference type="Pfam" id="PF04082">
    <property type="entry name" value="Fungal_trans"/>
    <property type="match status" value="1"/>
</dbReference>
<comment type="caution">
    <text evidence="3">The sequence shown here is derived from an EMBL/GenBank/DDBJ whole genome shotgun (WGS) entry which is preliminary data.</text>
</comment>
<feature type="domain" description="Xylanolytic transcriptional activator regulatory" evidence="2">
    <location>
        <begin position="261"/>
        <end position="335"/>
    </location>
</feature>
<feature type="non-terminal residue" evidence="3">
    <location>
        <position position="609"/>
    </location>
</feature>